<dbReference type="Proteomes" id="UP000009046">
    <property type="component" value="Unassembled WGS sequence"/>
</dbReference>
<organism>
    <name type="scientific">Pediculus humanus subsp. corporis</name>
    <name type="common">Body louse</name>
    <dbReference type="NCBI Taxonomy" id="121224"/>
    <lineage>
        <taxon>Eukaryota</taxon>
        <taxon>Metazoa</taxon>
        <taxon>Ecdysozoa</taxon>
        <taxon>Arthropoda</taxon>
        <taxon>Hexapoda</taxon>
        <taxon>Insecta</taxon>
        <taxon>Pterygota</taxon>
        <taxon>Neoptera</taxon>
        <taxon>Paraneoptera</taxon>
        <taxon>Psocodea</taxon>
        <taxon>Troctomorpha</taxon>
        <taxon>Phthiraptera</taxon>
        <taxon>Anoplura</taxon>
        <taxon>Pediculidae</taxon>
        <taxon>Pediculus</taxon>
    </lineage>
</organism>
<evidence type="ECO:0000313" key="3">
    <source>
        <dbReference type="Proteomes" id="UP000009046"/>
    </source>
</evidence>
<gene>
    <name evidence="2" type="primary">8237264</name>
    <name evidence="1" type="ORF">Phum_PHUM383880</name>
</gene>
<sequence length="81" mass="9778">MKVINHRNSPINKKNIFTKDIKKVGKRYHKSKYESFNLINQINKTLCEIYTNQIKSNQRKKKKKSFYHYNGNHFYSSLPVN</sequence>
<name>E0VQS8_PEDHC</name>
<proteinExistence type="predicted"/>
<evidence type="ECO:0000313" key="1">
    <source>
        <dbReference type="EMBL" id="EEB15734.1"/>
    </source>
</evidence>
<dbReference type="HOGENOM" id="CLU_2576724_0_0_1"/>
<dbReference type="EMBL" id="AAZO01004495">
    <property type="status" value="NOT_ANNOTATED_CDS"/>
    <property type="molecule type" value="Genomic_DNA"/>
</dbReference>
<accession>E0VQS8</accession>
<evidence type="ECO:0000313" key="2">
    <source>
        <dbReference type="EnsemblMetazoa" id="PHUM383880-PA"/>
    </source>
</evidence>
<dbReference type="VEuPathDB" id="VectorBase:PHUM383880"/>
<reference evidence="1" key="1">
    <citation type="submission" date="2007-04" db="EMBL/GenBank/DDBJ databases">
        <title>Annotation of Pediculus humanus corporis strain USDA.</title>
        <authorList>
            <person name="Kirkness E."/>
            <person name="Hannick L."/>
            <person name="Hass B."/>
            <person name="Bruggner R."/>
            <person name="Lawson D."/>
            <person name="Bidwell S."/>
            <person name="Joardar V."/>
            <person name="Caler E."/>
            <person name="Walenz B."/>
            <person name="Inman J."/>
            <person name="Schobel S."/>
            <person name="Galinsky K."/>
            <person name="Amedeo P."/>
            <person name="Strausberg R."/>
        </authorList>
    </citation>
    <scope>NUCLEOTIDE SEQUENCE</scope>
    <source>
        <strain evidence="1">USDA</strain>
    </source>
</reference>
<dbReference type="GeneID" id="8237264"/>
<reference evidence="1" key="2">
    <citation type="submission" date="2007-04" db="EMBL/GenBank/DDBJ databases">
        <title>The genome of the human body louse.</title>
        <authorList>
            <consortium name="The Human Body Louse Genome Consortium"/>
            <person name="Kirkness E."/>
            <person name="Walenz B."/>
            <person name="Hass B."/>
            <person name="Bruggner R."/>
            <person name="Strausberg R."/>
        </authorList>
    </citation>
    <scope>NUCLEOTIDE SEQUENCE</scope>
    <source>
        <strain evidence="1">USDA</strain>
    </source>
</reference>
<dbReference type="CTD" id="8237264"/>
<dbReference type="AlphaFoldDB" id="E0VQS8"/>
<dbReference type="EMBL" id="DS235440">
    <property type="protein sequence ID" value="EEB15734.1"/>
    <property type="molecule type" value="Genomic_DNA"/>
</dbReference>
<dbReference type="EnsemblMetazoa" id="PHUM383880-RA">
    <property type="protein sequence ID" value="PHUM383880-PA"/>
    <property type="gene ID" value="PHUM383880"/>
</dbReference>
<dbReference type="KEGG" id="phu:Phum_PHUM383880"/>
<protein>
    <submittedName>
        <fullName evidence="1 2">Uncharacterized protein</fullName>
    </submittedName>
</protein>
<reference evidence="2" key="3">
    <citation type="submission" date="2021-02" db="UniProtKB">
        <authorList>
            <consortium name="EnsemblMetazoa"/>
        </authorList>
    </citation>
    <scope>IDENTIFICATION</scope>
    <source>
        <strain evidence="2">USDA</strain>
    </source>
</reference>
<dbReference type="InParanoid" id="E0VQS8"/>
<keyword evidence="3" id="KW-1185">Reference proteome</keyword>
<dbReference type="RefSeq" id="XP_002428472.1">
    <property type="nucleotide sequence ID" value="XM_002428427.1"/>
</dbReference>